<proteinExistence type="predicted"/>
<sequence length="350" mass="37678">MAIPQSYKAFRRAPGANAETIVPTIEHIPSLQPTEVLIRVHAVSLNYRDVGMLHGKYPVPVKNQGVPASDCAGEVVDIGSAVTRVSLGDRVSPIFDLKYVEEPDYEGKVAQLGGNVDGVLRQYAVFDESVLVQIPAHLSWEEAACITCAGTTAWNSLEMNDHGHKRSALMLGTGGVSMFALLLCLAAGIRPIITSSSDKKLQDIAALGPHGAIDTINYSDIPDWENEVLRLTSGKGVDVVLETVGGTSIPKSVTSMTTRGTMSWVGFLGGLQLDDLVKSLGQLFLKVGTLRAIQVGSKLDQENLCRFLEQKKVSLKSIIGKRFPFEKSPEAFDCLYSGNCVGKVVITISH</sequence>
<dbReference type="EMBL" id="LJBN01000002">
    <property type="protein sequence ID" value="OOQ91485.1"/>
    <property type="molecule type" value="Genomic_DNA"/>
</dbReference>
<dbReference type="SUPFAM" id="SSF50129">
    <property type="entry name" value="GroES-like"/>
    <property type="match status" value="1"/>
</dbReference>
<keyword evidence="1" id="KW-1133">Transmembrane helix</keyword>
<dbReference type="Gene3D" id="3.40.50.720">
    <property type="entry name" value="NAD(P)-binding Rossmann-like Domain"/>
    <property type="match status" value="1"/>
</dbReference>
<dbReference type="InterPro" id="IPR013149">
    <property type="entry name" value="ADH-like_C"/>
</dbReference>
<dbReference type="InterPro" id="IPR011032">
    <property type="entry name" value="GroES-like_sf"/>
</dbReference>
<dbReference type="AlphaFoldDB" id="A0A1S9S167"/>
<dbReference type="Pfam" id="PF08240">
    <property type="entry name" value="ADH_N"/>
    <property type="match status" value="1"/>
</dbReference>
<dbReference type="InterPro" id="IPR020843">
    <property type="entry name" value="ER"/>
</dbReference>
<dbReference type="Pfam" id="PF00107">
    <property type="entry name" value="ADH_zinc_N"/>
    <property type="match status" value="1"/>
</dbReference>
<evidence type="ECO:0000256" key="1">
    <source>
        <dbReference type="SAM" id="Phobius"/>
    </source>
</evidence>
<dbReference type="CDD" id="cd08276">
    <property type="entry name" value="MDR7"/>
    <property type="match status" value="1"/>
</dbReference>
<dbReference type="InterPro" id="IPR013154">
    <property type="entry name" value="ADH-like_N"/>
</dbReference>
<dbReference type="Proteomes" id="UP000190744">
    <property type="component" value="Unassembled WGS sequence"/>
</dbReference>
<keyword evidence="1" id="KW-0472">Membrane</keyword>
<accession>A0A1S9S167</accession>
<dbReference type="Gene3D" id="3.90.180.10">
    <property type="entry name" value="Medium-chain alcohol dehydrogenases, catalytic domain"/>
    <property type="match status" value="1"/>
</dbReference>
<gene>
    <name evidence="3" type="ORF">PEBR_00859</name>
</gene>
<dbReference type="InterPro" id="IPR036291">
    <property type="entry name" value="NAD(P)-bd_dom_sf"/>
</dbReference>
<organism evidence="3 4">
    <name type="scientific">Penicillium brasilianum</name>
    <dbReference type="NCBI Taxonomy" id="104259"/>
    <lineage>
        <taxon>Eukaryota</taxon>
        <taxon>Fungi</taxon>
        <taxon>Dikarya</taxon>
        <taxon>Ascomycota</taxon>
        <taxon>Pezizomycotina</taxon>
        <taxon>Eurotiomycetes</taxon>
        <taxon>Eurotiomycetidae</taxon>
        <taxon>Eurotiales</taxon>
        <taxon>Aspergillaceae</taxon>
        <taxon>Penicillium</taxon>
    </lineage>
</organism>
<dbReference type="GO" id="GO:0016491">
    <property type="term" value="F:oxidoreductase activity"/>
    <property type="evidence" value="ECO:0007669"/>
    <property type="project" value="InterPro"/>
</dbReference>
<evidence type="ECO:0000313" key="4">
    <source>
        <dbReference type="Proteomes" id="UP000190744"/>
    </source>
</evidence>
<feature type="transmembrane region" description="Helical" evidence="1">
    <location>
        <begin position="168"/>
        <end position="189"/>
    </location>
</feature>
<dbReference type="InterPro" id="IPR052711">
    <property type="entry name" value="Zinc_ADH-like"/>
</dbReference>
<dbReference type="PANTHER" id="PTHR45033:SF1">
    <property type="entry name" value="OXIDOREDUCTASE (EUROFUNG)"/>
    <property type="match status" value="1"/>
</dbReference>
<comment type="caution">
    <text evidence="3">The sequence shown here is derived from an EMBL/GenBank/DDBJ whole genome shotgun (WGS) entry which is preliminary data.</text>
</comment>
<keyword evidence="1" id="KW-0812">Transmembrane</keyword>
<reference evidence="4" key="1">
    <citation type="submission" date="2015-09" db="EMBL/GenBank/DDBJ databases">
        <authorList>
            <person name="Fill T.P."/>
            <person name="Baretta J.F."/>
            <person name="de Almeida L.G."/>
            <person name="Rocha M."/>
            <person name="de Souza D.H."/>
            <person name="Malavazi I."/>
            <person name="Cerdeira L.T."/>
            <person name="Hong H."/>
            <person name="Samborskyy M."/>
            <person name="de Vasconcelos A.T."/>
            <person name="Leadlay P."/>
            <person name="Rodrigues-Filho E."/>
        </authorList>
    </citation>
    <scope>NUCLEOTIDE SEQUENCE [LARGE SCALE GENOMIC DNA]</scope>
    <source>
        <strain evidence="4">LaBioMMi 136</strain>
    </source>
</reference>
<dbReference type="PANTHER" id="PTHR45033">
    <property type="match status" value="1"/>
</dbReference>
<name>A0A1S9S167_PENBI</name>
<evidence type="ECO:0000259" key="2">
    <source>
        <dbReference type="SMART" id="SM00829"/>
    </source>
</evidence>
<dbReference type="SUPFAM" id="SSF51735">
    <property type="entry name" value="NAD(P)-binding Rossmann-fold domains"/>
    <property type="match status" value="1"/>
</dbReference>
<feature type="domain" description="Enoyl reductase (ER)" evidence="2">
    <location>
        <begin position="15"/>
        <end position="346"/>
    </location>
</feature>
<dbReference type="SMART" id="SM00829">
    <property type="entry name" value="PKS_ER"/>
    <property type="match status" value="1"/>
</dbReference>
<protein>
    <submittedName>
        <fullName evidence="3">Alcohol dehydrogenase</fullName>
    </submittedName>
</protein>
<evidence type="ECO:0000313" key="3">
    <source>
        <dbReference type="EMBL" id="OOQ91485.1"/>
    </source>
</evidence>